<name>A0A9R1VF22_LACSA</name>
<organism evidence="1 2">
    <name type="scientific">Lactuca sativa</name>
    <name type="common">Garden lettuce</name>
    <dbReference type="NCBI Taxonomy" id="4236"/>
    <lineage>
        <taxon>Eukaryota</taxon>
        <taxon>Viridiplantae</taxon>
        <taxon>Streptophyta</taxon>
        <taxon>Embryophyta</taxon>
        <taxon>Tracheophyta</taxon>
        <taxon>Spermatophyta</taxon>
        <taxon>Magnoliopsida</taxon>
        <taxon>eudicotyledons</taxon>
        <taxon>Gunneridae</taxon>
        <taxon>Pentapetalae</taxon>
        <taxon>asterids</taxon>
        <taxon>campanulids</taxon>
        <taxon>Asterales</taxon>
        <taxon>Asteraceae</taxon>
        <taxon>Cichorioideae</taxon>
        <taxon>Cichorieae</taxon>
        <taxon>Lactucinae</taxon>
        <taxon>Lactuca</taxon>
    </lineage>
</organism>
<dbReference type="EMBL" id="NBSK02000005">
    <property type="protein sequence ID" value="KAJ0205186.1"/>
    <property type="molecule type" value="Genomic_DNA"/>
</dbReference>
<dbReference type="PANTHER" id="PTHR33054:SF9">
    <property type="entry name" value="CCHC-TYPE DOMAIN-CONTAINING PROTEIN"/>
    <property type="match status" value="1"/>
</dbReference>
<sequence length="116" mass="13906">MNLYCRKVVDFRWYKDNNLIKVFSRPDCKKTYWKKHFISKRIRQKLRECLIIKFLIKNLTYGDLINYINKEGLAVCADLRFKEKLKKDRINSKNKLGNFCQKYGYQPLSGPSTSKS</sequence>
<evidence type="ECO:0000313" key="1">
    <source>
        <dbReference type="EMBL" id="KAJ0205186.1"/>
    </source>
</evidence>
<accession>A0A9R1VF22</accession>
<comment type="caution">
    <text evidence="1">The sequence shown here is derived from an EMBL/GenBank/DDBJ whole genome shotgun (WGS) entry which is preliminary data.</text>
</comment>
<dbReference type="AlphaFoldDB" id="A0A9R1VF22"/>
<protein>
    <submittedName>
        <fullName evidence="1">Uncharacterized protein</fullName>
    </submittedName>
</protein>
<proteinExistence type="predicted"/>
<keyword evidence="2" id="KW-1185">Reference proteome</keyword>
<gene>
    <name evidence="1" type="ORF">LSAT_V11C500253890</name>
</gene>
<dbReference type="Proteomes" id="UP000235145">
    <property type="component" value="Unassembled WGS sequence"/>
</dbReference>
<dbReference type="PANTHER" id="PTHR33054">
    <property type="entry name" value="CCHC-TYPE DOMAIN-CONTAINING PROTEIN"/>
    <property type="match status" value="1"/>
</dbReference>
<reference evidence="1 2" key="1">
    <citation type="journal article" date="2017" name="Nat. Commun.">
        <title>Genome assembly with in vitro proximity ligation data and whole-genome triplication in lettuce.</title>
        <authorList>
            <person name="Reyes-Chin-Wo S."/>
            <person name="Wang Z."/>
            <person name="Yang X."/>
            <person name="Kozik A."/>
            <person name="Arikit S."/>
            <person name="Song C."/>
            <person name="Xia L."/>
            <person name="Froenicke L."/>
            <person name="Lavelle D.O."/>
            <person name="Truco M.J."/>
            <person name="Xia R."/>
            <person name="Zhu S."/>
            <person name="Xu C."/>
            <person name="Xu H."/>
            <person name="Xu X."/>
            <person name="Cox K."/>
            <person name="Korf I."/>
            <person name="Meyers B.C."/>
            <person name="Michelmore R.W."/>
        </authorList>
    </citation>
    <scope>NUCLEOTIDE SEQUENCE [LARGE SCALE GENOMIC DNA]</scope>
    <source>
        <strain evidence="2">cv. Salinas</strain>
        <tissue evidence="1">Seedlings</tissue>
    </source>
</reference>
<evidence type="ECO:0000313" key="2">
    <source>
        <dbReference type="Proteomes" id="UP000235145"/>
    </source>
</evidence>